<dbReference type="AlphaFoldDB" id="A0A2A6C7J2"/>
<protein>
    <submittedName>
        <fullName evidence="1">Uncharacterized protein</fullName>
    </submittedName>
</protein>
<evidence type="ECO:0000313" key="2">
    <source>
        <dbReference type="Proteomes" id="UP000005239"/>
    </source>
</evidence>
<evidence type="ECO:0000313" key="1">
    <source>
        <dbReference type="EnsemblMetazoa" id="PPA43580.1"/>
    </source>
</evidence>
<accession>A0A8R1Z233</accession>
<proteinExistence type="predicted"/>
<reference evidence="2" key="1">
    <citation type="journal article" date="2008" name="Nat. Genet.">
        <title>The Pristionchus pacificus genome provides a unique perspective on nematode lifestyle and parasitism.</title>
        <authorList>
            <person name="Dieterich C."/>
            <person name="Clifton S.W."/>
            <person name="Schuster L.N."/>
            <person name="Chinwalla A."/>
            <person name="Delehaunty K."/>
            <person name="Dinkelacker I."/>
            <person name="Fulton L."/>
            <person name="Fulton R."/>
            <person name="Godfrey J."/>
            <person name="Minx P."/>
            <person name="Mitreva M."/>
            <person name="Roeseler W."/>
            <person name="Tian H."/>
            <person name="Witte H."/>
            <person name="Yang S.P."/>
            <person name="Wilson R.K."/>
            <person name="Sommer R.J."/>
        </authorList>
    </citation>
    <scope>NUCLEOTIDE SEQUENCE [LARGE SCALE GENOMIC DNA]</scope>
    <source>
        <strain evidence="2">PS312</strain>
    </source>
</reference>
<reference evidence="1" key="2">
    <citation type="submission" date="2022-06" db="UniProtKB">
        <authorList>
            <consortium name="EnsemblMetazoa"/>
        </authorList>
    </citation>
    <scope>IDENTIFICATION</scope>
    <source>
        <strain evidence="1">PS312</strain>
    </source>
</reference>
<sequence>MKAELRDKSWLRARLRSLFTGGEYGSTVTFSMRGKKSVFGWAYELKKFGDVGYALKENGAGQGAG</sequence>
<dbReference type="EnsemblMetazoa" id="PPA43580.1">
    <property type="protein sequence ID" value="PPA43580.1"/>
    <property type="gene ID" value="WBGene00281949"/>
</dbReference>
<keyword evidence="2" id="KW-1185">Reference proteome</keyword>
<gene>
    <name evidence="1" type="primary">WBGene00281949</name>
</gene>
<dbReference type="Proteomes" id="UP000005239">
    <property type="component" value="Unassembled WGS sequence"/>
</dbReference>
<organism evidence="1 2">
    <name type="scientific">Pristionchus pacificus</name>
    <name type="common">Parasitic nematode worm</name>
    <dbReference type="NCBI Taxonomy" id="54126"/>
    <lineage>
        <taxon>Eukaryota</taxon>
        <taxon>Metazoa</taxon>
        <taxon>Ecdysozoa</taxon>
        <taxon>Nematoda</taxon>
        <taxon>Chromadorea</taxon>
        <taxon>Rhabditida</taxon>
        <taxon>Rhabditina</taxon>
        <taxon>Diplogasteromorpha</taxon>
        <taxon>Diplogasteroidea</taxon>
        <taxon>Neodiplogasteridae</taxon>
        <taxon>Pristionchus</taxon>
    </lineage>
</organism>
<name>A0A2A6C7J2_PRIPA</name>
<accession>A0A2A6C7J2</accession>